<feature type="transmembrane region" description="Helical" evidence="7">
    <location>
        <begin position="107"/>
        <end position="128"/>
    </location>
</feature>
<dbReference type="Gene3D" id="1.20.1250.20">
    <property type="entry name" value="MFS general substrate transporter like domains"/>
    <property type="match status" value="1"/>
</dbReference>
<keyword evidence="3" id="KW-0813">Transport</keyword>
<feature type="transmembrane region" description="Helical" evidence="7">
    <location>
        <begin position="256"/>
        <end position="273"/>
    </location>
</feature>
<evidence type="ECO:0000313" key="9">
    <source>
        <dbReference type="Proteomes" id="UP000886891"/>
    </source>
</evidence>
<dbReference type="GO" id="GO:0022857">
    <property type="term" value="F:transmembrane transporter activity"/>
    <property type="evidence" value="ECO:0007669"/>
    <property type="project" value="InterPro"/>
</dbReference>
<evidence type="ECO:0000313" key="8">
    <source>
        <dbReference type="EMBL" id="HIV00125.1"/>
    </source>
</evidence>
<evidence type="ECO:0000256" key="3">
    <source>
        <dbReference type="ARBA" id="ARBA00022448"/>
    </source>
</evidence>
<comment type="similarity">
    <text evidence="2">Belongs to the major facilitator superfamily.</text>
</comment>
<dbReference type="PANTHER" id="PTHR23514">
    <property type="entry name" value="BYPASS OF STOP CODON PROTEIN 6"/>
    <property type="match status" value="1"/>
</dbReference>
<reference evidence="8" key="2">
    <citation type="journal article" date="2021" name="PeerJ">
        <title>Extensive microbial diversity within the chicken gut microbiome revealed by metagenomics and culture.</title>
        <authorList>
            <person name="Gilroy R."/>
            <person name="Ravi A."/>
            <person name="Getino M."/>
            <person name="Pursley I."/>
            <person name="Horton D.L."/>
            <person name="Alikhan N.F."/>
            <person name="Baker D."/>
            <person name="Gharbi K."/>
            <person name="Hall N."/>
            <person name="Watson M."/>
            <person name="Adriaenssens E.M."/>
            <person name="Foster-Nyarko E."/>
            <person name="Jarju S."/>
            <person name="Secka A."/>
            <person name="Antonio M."/>
            <person name="Oren A."/>
            <person name="Chaudhuri R.R."/>
            <person name="La Ragione R."/>
            <person name="Hildebrand F."/>
            <person name="Pallen M.J."/>
        </authorList>
    </citation>
    <scope>NUCLEOTIDE SEQUENCE</scope>
    <source>
        <strain evidence="8">23406</strain>
    </source>
</reference>
<keyword evidence="5 7" id="KW-1133">Transmembrane helix</keyword>
<dbReference type="Proteomes" id="UP000886891">
    <property type="component" value="Unassembled WGS sequence"/>
</dbReference>
<dbReference type="EMBL" id="DVOH01000023">
    <property type="protein sequence ID" value="HIV00125.1"/>
    <property type="molecule type" value="Genomic_DNA"/>
</dbReference>
<proteinExistence type="inferred from homology"/>
<comment type="caution">
    <text evidence="8">The sequence shown here is derived from an EMBL/GenBank/DDBJ whole genome shotgun (WGS) entry which is preliminary data.</text>
</comment>
<dbReference type="InterPro" id="IPR036259">
    <property type="entry name" value="MFS_trans_sf"/>
</dbReference>
<feature type="transmembrane region" description="Helical" evidence="7">
    <location>
        <begin position="309"/>
        <end position="331"/>
    </location>
</feature>
<feature type="transmembrane region" description="Helical" evidence="7">
    <location>
        <begin position="149"/>
        <end position="169"/>
    </location>
</feature>
<name>A0A9D1NC53_9FIRM</name>
<keyword evidence="4 7" id="KW-0812">Transmembrane</keyword>
<reference evidence="8" key="1">
    <citation type="submission" date="2020-10" db="EMBL/GenBank/DDBJ databases">
        <authorList>
            <person name="Gilroy R."/>
        </authorList>
    </citation>
    <scope>NUCLEOTIDE SEQUENCE</scope>
    <source>
        <strain evidence="8">23406</strain>
    </source>
</reference>
<feature type="transmembrane region" description="Helical" evidence="7">
    <location>
        <begin position="81"/>
        <end position="101"/>
    </location>
</feature>
<dbReference type="Pfam" id="PF07690">
    <property type="entry name" value="MFS_1"/>
    <property type="match status" value="1"/>
</dbReference>
<evidence type="ECO:0000256" key="7">
    <source>
        <dbReference type="SAM" id="Phobius"/>
    </source>
</evidence>
<dbReference type="GO" id="GO:0005886">
    <property type="term" value="C:plasma membrane"/>
    <property type="evidence" value="ECO:0007669"/>
    <property type="project" value="UniProtKB-SubCell"/>
</dbReference>
<evidence type="ECO:0000256" key="5">
    <source>
        <dbReference type="ARBA" id="ARBA00022989"/>
    </source>
</evidence>
<protein>
    <submittedName>
        <fullName evidence="8">MFS transporter</fullName>
    </submittedName>
</protein>
<feature type="transmembrane region" description="Helical" evidence="7">
    <location>
        <begin position="16"/>
        <end position="38"/>
    </location>
</feature>
<feature type="transmembrane region" description="Helical" evidence="7">
    <location>
        <begin position="217"/>
        <end position="236"/>
    </location>
</feature>
<evidence type="ECO:0000256" key="1">
    <source>
        <dbReference type="ARBA" id="ARBA00004651"/>
    </source>
</evidence>
<sequence>MRTEVAMRLNYKHTIAACYVAYIVGAIIANFLPLLFVTLSGEYNLSITKITLLVTLNFAVQLTVDLIGAKFCARIGYRTSIVGAHLFAAVGLVFLAVLPSVMSDPMIGLILAVVCYAVGGGILEVLVSPIVEACPTERKASEMSLLHSFYCWGYVAVVAISTVYFVVFGLRNWRILALIWAAVPLLNAVYLMFVPIERLPGDEAEKGGFGKLMTNRYFWICCLLMFAAGASELSMSQWASAFAEAGLGVSKTLGDLLGPCLFAALMGSARGLYAKFDRHLKLPRILLISGVLCMACYLTAALIPQPVVALIGCALTGFSVGVLWPGTFSLGAEKIPRGGTMMFGLFALAGDLGCTAGPSIVGWIAGGSDLQTGLAAASVFPVLIVVGVLLYLNRIRKDERSLIK</sequence>
<dbReference type="InterPro" id="IPR051788">
    <property type="entry name" value="MFS_Transporter"/>
</dbReference>
<comment type="subcellular location">
    <subcellularLocation>
        <location evidence="1">Cell membrane</location>
        <topology evidence="1">Multi-pass membrane protein</topology>
    </subcellularLocation>
</comment>
<evidence type="ECO:0000256" key="6">
    <source>
        <dbReference type="ARBA" id="ARBA00023136"/>
    </source>
</evidence>
<keyword evidence="6 7" id="KW-0472">Membrane</keyword>
<dbReference type="InterPro" id="IPR011701">
    <property type="entry name" value="MFS"/>
</dbReference>
<feature type="transmembrane region" description="Helical" evidence="7">
    <location>
        <begin position="285"/>
        <end position="303"/>
    </location>
</feature>
<dbReference type="AlphaFoldDB" id="A0A9D1NC53"/>
<feature type="transmembrane region" description="Helical" evidence="7">
    <location>
        <begin position="343"/>
        <end position="366"/>
    </location>
</feature>
<organism evidence="8 9">
    <name type="scientific">Candidatus Stercoripulliclostridium merdipullorum</name>
    <dbReference type="NCBI Taxonomy" id="2840952"/>
    <lineage>
        <taxon>Bacteria</taxon>
        <taxon>Bacillati</taxon>
        <taxon>Bacillota</taxon>
        <taxon>Clostridia</taxon>
        <taxon>Eubacteriales</taxon>
        <taxon>Candidatus Stercoripulliclostridium</taxon>
    </lineage>
</organism>
<feature type="transmembrane region" description="Helical" evidence="7">
    <location>
        <begin position="372"/>
        <end position="392"/>
    </location>
</feature>
<dbReference type="SUPFAM" id="SSF103473">
    <property type="entry name" value="MFS general substrate transporter"/>
    <property type="match status" value="1"/>
</dbReference>
<dbReference type="PANTHER" id="PTHR23514:SF3">
    <property type="entry name" value="BYPASS OF STOP CODON PROTEIN 6"/>
    <property type="match status" value="1"/>
</dbReference>
<feature type="transmembrane region" description="Helical" evidence="7">
    <location>
        <begin position="50"/>
        <end position="69"/>
    </location>
</feature>
<evidence type="ECO:0000256" key="4">
    <source>
        <dbReference type="ARBA" id="ARBA00022692"/>
    </source>
</evidence>
<gene>
    <name evidence="8" type="ORF">IAB14_03300</name>
</gene>
<feature type="transmembrane region" description="Helical" evidence="7">
    <location>
        <begin position="175"/>
        <end position="196"/>
    </location>
</feature>
<evidence type="ECO:0000256" key="2">
    <source>
        <dbReference type="ARBA" id="ARBA00008335"/>
    </source>
</evidence>
<accession>A0A9D1NC53</accession>